<dbReference type="AlphaFoldDB" id="A0A9D1MUI4"/>
<evidence type="ECO:0000313" key="2">
    <source>
        <dbReference type="EMBL" id="HIU69150.1"/>
    </source>
</evidence>
<proteinExistence type="predicted"/>
<organism evidence="2 3">
    <name type="scientific">Candidatus Scybalenecus merdavium</name>
    <dbReference type="NCBI Taxonomy" id="2840939"/>
    <lineage>
        <taxon>Bacteria</taxon>
        <taxon>Bacillati</taxon>
        <taxon>Bacillota</taxon>
        <taxon>Clostridia</taxon>
        <taxon>Eubacteriales</taxon>
        <taxon>Oscillospiraceae</taxon>
        <taxon>Oscillospiraceae incertae sedis</taxon>
        <taxon>Candidatus Scybalenecus</taxon>
    </lineage>
</organism>
<feature type="transmembrane region" description="Helical" evidence="1">
    <location>
        <begin position="108"/>
        <end position="136"/>
    </location>
</feature>
<dbReference type="Pfam" id="PF07136">
    <property type="entry name" value="DUF1385"/>
    <property type="match status" value="1"/>
</dbReference>
<dbReference type="PANTHER" id="PTHR42867:SF1">
    <property type="entry name" value="MEMBRANE PROTEIN-RELATED"/>
    <property type="match status" value="1"/>
</dbReference>
<keyword evidence="1" id="KW-0812">Transmembrane</keyword>
<name>A0A9D1MUI4_9FIRM</name>
<keyword evidence="1" id="KW-1133">Transmembrane helix</keyword>
<evidence type="ECO:0000256" key="1">
    <source>
        <dbReference type="SAM" id="Phobius"/>
    </source>
</evidence>
<protein>
    <submittedName>
        <fullName evidence="2">DUF1385 domain-containing protein</fullName>
    </submittedName>
</protein>
<reference evidence="2" key="1">
    <citation type="submission" date="2020-10" db="EMBL/GenBank/DDBJ databases">
        <authorList>
            <person name="Gilroy R."/>
        </authorList>
    </citation>
    <scope>NUCLEOTIDE SEQUENCE</scope>
    <source>
        <strain evidence="2">CHK176-6737</strain>
    </source>
</reference>
<dbReference type="EMBL" id="DVNM01000022">
    <property type="protein sequence ID" value="HIU69150.1"/>
    <property type="molecule type" value="Genomic_DNA"/>
</dbReference>
<feature type="transmembrane region" description="Helical" evidence="1">
    <location>
        <begin position="156"/>
        <end position="173"/>
    </location>
</feature>
<evidence type="ECO:0000313" key="3">
    <source>
        <dbReference type="Proteomes" id="UP000824125"/>
    </source>
</evidence>
<keyword evidence="1" id="KW-0472">Membrane</keyword>
<reference evidence="2" key="2">
    <citation type="journal article" date="2021" name="PeerJ">
        <title>Extensive microbial diversity within the chicken gut microbiome revealed by metagenomics and culture.</title>
        <authorList>
            <person name="Gilroy R."/>
            <person name="Ravi A."/>
            <person name="Getino M."/>
            <person name="Pursley I."/>
            <person name="Horton D.L."/>
            <person name="Alikhan N.F."/>
            <person name="Baker D."/>
            <person name="Gharbi K."/>
            <person name="Hall N."/>
            <person name="Watson M."/>
            <person name="Adriaenssens E.M."/>
            <person name="Foster-Nyarko E."/>
            <person name="Jarju S."/>
            <person name="Secka A."/>
            <person name="Antonio M."/>
            <person name="Oren A."/>
            <person name="Chaudhuri R.R."/>
            <person name="La Ragione R."/>
            <person name="Hildebrand F."/>
            <person name="Pallen M.J."/>
        </authorList>
    </citation>
    <scope>NUCLEOTIDE SEQUENCE</scope>
    <source>
        <strain evidence="2">CHK176-6737</strain>
    </source>
</reference>
<comment type="caution">
    <text evidence="2">The sequence shown here is derived from an EMBL/GenBank/DDBJ whole genome shotgun (WGS) entry which is preliminary data.</text>
</comment>
<feature type="transmembrane region" description="Helical" evidence="1">
    <location>
        <begin position="214"/>
        <end position="233"/>
    </location>
</feature>
<dbReference type="PANTHER" id="PTHR42867">
    <property type="entry name" value="MEMBRANE PROTEIN-RELATED"/>
    <property type="match status" value="1"/>
</dbReference>
<dbReference type="InterPro" id="IPR010787">
    <property type="entry name" value="DUF1385"/>
</dbReference>
<dbReference type="Proteomes" id="UP000824125">
    <property type="component" value="Unassembled WGS sequence"/>
</dbReference>
<accession>A0A9D1MUI4</accession>
<gene>
    <name evidence="2" type="ORF">IAD23_04255</name>
</gene>
<feature type="transmembrane region" description="Helical" evidence="1">
    <location>
        <begin position="245"/>
        <end position="266"/>
    </location>
</feature>
<sequence length="321" mass="36293">MDNKKFHKTSVGGQALIEGIMMRGPKGIATAVRNPKQEIVVDYHDFAKPLPKIAKVPIIRGVVSFVQSMIIGYKCLMHSADVSGMDDVEEEELGKFDKWLLDKFGDKLMNFIMILGSVLGIALAFVIFFYLPVLVFNLLNNATDGALTVWQGTLESAMKIIIFVAYIAIVARMKDIRRTFMYHGAEHKTITCYERGEELTVENVRRQCRFHPRCGTSFIFVMLILSIFISTPLSLLLPQIAENRILWMIVKLLILPLIMGIGYEFIKYAGRHDNLFVKILSAPGLWMQRLTTKEPDDSMIEVGIAAFKAVITDNPEDDEIK</sequence>